<accession>A0A0J8U4I7</accession>
<dbReference type="EMBL" id="LFOD01000021">
    <property type="protein sequence ID" value="KMV16336.1"/>
    <property type="molecule type" value="Genomic_DNA"/>
</dbReference>
<evidence type="ECO:0000313" key="2">
    <source>
        <dbReference type="Proteomes" id="UP000037594"/>
    </source>
</evidence>
<evidence type="ECO:0000313" key="1">
    <source>
        <dbReference type="EMBL" id="KMV16336.1"/>
    </source>
</evidence>
<proteinExistence type="predicted"/>
<dbReference type="PATRIC" id="fig|451644.5.peg.4220"/>
<dbReference type="AlphaFoldDB" id="A0A0J8U4I7"/>
<reference evidence="1 2" key="1">
    <citation type="submission" date="2015-06" db="EMBL/GenBank/DDBJ databases">
        <title>Genome sequence of Mycobacterium conceptionense strain MLE.</title>
        <authorList>
            <person name="Greninger A.L."/>
            <person name="Cunningham G."/>
            <person name="Chiu C.Y."/>
            <person name="Miller S."/>
        </authorList>
    </citation>
    <scope>NUCLEOTIDE SEQUENCE [LARGE SCALE GENOMIC DNA]</scope>
    <source>
        <strain evidence="1 2">MLE</strain>
    </source>
</reference>
<sequence length="104" mass="11776">MQVAMLRDERLRQQFQKHLAAQGDTPSRPELAGFTREVHELHKVHVTLTQLLRATTRNMAIPLPAGPVYPAERWAVEQGEAELAELDADIATAMKPLVLSRKRR</sequence>
<gene>
    <name evidence="1" type="ORF">ACT17_20415</name>
</gene>
<name>A0A0J8U4I7_9MYCO</name>
<organism evidence="1 2">
    <name type="scientific">Mycolicibacterium conceptionense</name>
    <dbReference type="NCBI Taxonomy" id="451644"/>
    <lineage>
        <taxon>Bacteria</taxon>
        <taxon>Bacillati</taxon>
        <taxon>Actinomycetota</taxon>
        <taxon>Actinomycetes</taxon>
        <taxon>Mycobacteriales</taxon>
        <taxon>Mycobacteriaceae</taxon>
        <taxon>Mycolicibacterium</taxon>
    </lineage>
</organism>
<protein>
    <submittedName>
        <fullName evidence="1">Uncharacterized protein</fullName>
    </submittedName>
</protein>
<dbReference type="Proteomes" id="UP000037594">
    <property type="component" value="Unassembled WGS sequence"/>
</dbReference>
<comment type="caution">
    <text evidence="1">The sequence shown here is derived from an EMBL/GenBank/DDBJ whole genome shotgun (WGS) entry which is preliminary data.</text>
</comment>
<dbReference type="RefSeq" id="WP_047040420.1">
    <property type="nucleotide sequence ID" value="NZ_LFOD01000021.1"/>
</dbReference>